<accession>A0A645BDK5</accession>
<dbReference type="AlphaFoldDB" id="A0A645BDK5"/>
<organism evidence="2">
    <name type="scientific">bioreactor metagenome</name>
    <dbReference type="NCBI Taxonomy" id="1076179"/>
    <lineage>
        <taxon>unclassified sequences</taxon>
        <taxon>metagenomes</taxon>
        <taxon>ecological metagenomes</taxon>
    </lineage>
</organism>
<evidence type="ECO:0000256" key="1">
    <source>
        <dbReference type="SAM" id="Coils"/>
    </source>
</evidence>
<sequence>MKHYMIKSGFASSLQEHCSKADFERYLQFGVAEPEANKLTEELGPTWMDAYIDVTGETAEEGLDMRDRLWRVIDALEEQLEAPEARMEALEDQMVESMQRDAMRNKIDDINRELAQLGGRRYKMDGGDGRLSLLSVTQAPPITCQSYVCDKVRSETVYMYYIVDDELHAELHRIKTHLETRRVEVADAIVSGKRPSMIHPALDLEHPVLDALDLRHVWGQQHINSRRFFVHVFDRYVAIIDSCAGYVSVRL</sequence>
<proteinExistence type="predicted"/>
<keyword evidence="1" id="KW-0175">Coiled coil</keyword>
<comment type="caution">
    <text evidence="2">The sequence shown here is derived from an EMBL/GenBank/DDBJ whole genome shotgun (WGS) entry which is preliminary data.</text>
</comment>
<dbReference type="EMBL" id="VSSQ01018245">
    <property type="protein sequence ID" value="MPM61263.1"/>
    <property type="molecule type" value="Genomic_DNA"/>
</dbReference>
<evidence type="ECO:0000313" key="2">
    <source>
        <dbReference type="EMBL" id="MPM61263.1"/>
    </source>
</evidence>
<feature type="coiled-coil region" evidence="1">
    <location>
        <begin position="73"/>
        <end position="120"/>
    </location>
</feature>
<name>A0A645BDK5_9ZZZZ</name>
<gene>
    <name evidence="2" type="ORF">SDC9_108121</name>
</gene>
<protein>
    <submittedName>
        <fullName evidence="2">Uncharacterized protein</fullName>
    </submittedName>
</protein>
<reference evidence="2" key="1">
    <citation type="submission" date="2019-08" db="EMBL/GenBank/DDBJ databases">
        <authorList>
            <person name="Kucharzyk K."/>
            <person name="Murdoch R.W."/>
            <person name="Higgins S."/>
            <person name="Loffler F."/>
        </authorList>
    </citation>
    <scope>NUCLEOTIDE SEQUENCE</scope>
</reference>